<evidence type="ECO:0000313" key="2">
    <source>
        <dbReference type="EMBL" id="BAQ49192.1"/>
    </source>
</evidence>
<dbReference type="KEGG" id="maqu:Maq22A_1p34650"/>
<reference evidence="2 3" key="1">
    <citation type="journal article" date="2015" name="Genome Announc.">
        <title>Complete Genome Sequence of Methylobacterium aquaticum Strain 22A, Isolated from Racomitrium japonicum Moss.</title>
        <authorList>
            <person name="Tani A."/>
            <person name="Ogura Y."/>
            <person name="Hayashi T."/>
            <person name="Kimbara K."/>
        </authorList>
    </citation>
    <scope>NUCLEOTIDE SEQUENCE [LARGE SCALE GENOMIC DNA]</scope>
    <source>
        <strain evidence="2 3">MA-22A</strain>
        <plasmid evidence="3">Plasmid pMaq22A_1p DNA</plasmid>
    </source>
</reference>
<feature type="compositionally biased region" description="Basic and acidic residues" evidence="1">
    <location>
        <begin position="27"/>
        <end position="44"/>
    </location>
</feature>
<geneLocation type="plasmid" evidence="3">
    <name>pMaq22A_1p DNA</name>
</geneLocation>
<dbReference type="RefSeq" id="WP_060850312.1">
    <property type="nucleotide sequence ID" value="NZ_AP014705.1"/>
</dbReference>
<dbReference type="EMBL" id="AP014705">
    <property type="protein sequence ID" value="BAQ49192.1"/>
    <property type="molecule type" value="Genomic_DNA"/>
</dbReference>
<feature type="region of interest" description="Disordered" evidence="1">
    <location>
        <begin position="22"/>
        <end position="50"/>
    </location>
</feature>
<evidence type="ECO:0000313" key="3">
    <source>
        <dbReference type="Proteomes" id="UP000061432"/>
    </source>
</evidence>
<keyword evidence="2" id="KW-0614">Plasmid</keyword>
<sequence length="128" mass="15010">MRTPPPSDLQYLPVHRYARDPYQQTAWERREAARRKAEQRERQRARGMPDAATVERALVDALRIYLTRDNTTLQRILDPAAVLLYARDLVLSRSYVAHEQDPEKPRYEPAAVVEAIRRRVMVPPRTSF</sequence>
<dbReference type="Proteomes" id="UP000061432">
    <property type="component" value="Plasmid pMaq22A_1p"/>
</dbReference>
<dbReference type="AlphaFoldDB" id="A0A0C6FQ16"/>
<dbReference type="PATRIC" id="fig|270351.10.peg.6239"/>
<gene>
    <name evidence="2" type="ORF">Maq22A_1p34650</name>
</gene>
<evidence type="ECO:0000256" key="1">
    <source>
        <dbReference type="SAM" id="MobiDB-lite"/>
    </source>
</evidence>
<organism evidence="2 3">
    <name type="scientific">Methylobacterium aquaticum</name>
    <dbReference type="NCBI Taxonomy" id="270351"/>
    <lineage>
        <taxon>Bacteria</taxon>
        <taxon>Pseudomonadati</taxon>
        <taxon>Pseudomonadota</taxon>
        <taxon>Alphaproteobacteria</taxon>
        <taxon>Hyphomicrobiales</taxon>
        <taxon>Methylobacteriaceae</taxon>
        <taxon>Methylobacterium</taxon>
    </lineage>
</organism>
<name>A0A0C6FQ16_9HYPH</name>
<protein>
    <submittedName>
        <fullName evidence="2">Uncharacterized protein</fullName>
    </submittedName>
</protein>
<proteinExistence type="predicted"/>
<accession>A0A0C6FQ16</accession>
<reference evidence="3" key="2">
    <citation type="submission" date="2015-01" db="EMBL/GenBank/DDBJ databases">
        <title>Complete genome sequence of Methylobacterium aquaticum strain 22A.</title>
        <authorList>
            <person name="Tani A."/>
            <person name="Ogura Y."/>
            <person name="Hayashi T."/>
        </authorList>
    </citation>
    <scope>NUCLEOTIDE SEQUENCE [LARGE SCALE GENOMIC DNA]</scope>
    <source>
        <strain evidence="3">MA-22A</strain>
        <plasmid evidence="3">Plasmid pMaq22A_1p DNA</plasmid>
    </source>
</reference>